<sequence length="595" mass="67355">MFKRWMESHWKHSVDVVVLPQIVSFSNNIVGIPNAKAVINDLAEKVQSGEVIVKRSITIPDSNKLRMAAVAYSHTPMIGSTVSKHLQGLLAKAVEHIEADEDDAKSLQSGSASTWSSSLRMVKNNVGLGTITFLDIEPADIARQLAVMDSQLFCKIKTEELLDLNFSLKKRHLGIAVNVNEMTQRANQLSSFVGDSILSGDVQVKTRKNMIKQWIKVAEKCYELRNFNSLMTIISALQSELEHLLFPYLVYSLQTDPAVATGGRVSKRSNRLMKRFIASNLPSEAACLHALRTLEAHGLELQHDWMKTRLDFERFADTSADVQSWRVRYRRLGKNRLQACCSLEGNIGLDFTWENNTPLSPTLDYNEISFKLRRFGFTDSDDEEHYWRPWEQSLEDAELDYRRFQEQDYKAELVHLDVSDLDWASVSTAADEHPYEQLNNLVLRDATHYDEDEDDDDYTPLPKIIKGAGGHNNHNNGGMAKKNVHIYNHHSDYVNPDPDYEEDYSYIQSHPVFAAAAAPTSGVAAYATVGYDDDDDDDIFNVCHGLPPPAPTLLEPSITKPEEPLKSEPHLQCIIGGDDDLENAYWDQYDDEIEY</sequence>
<proteinExistence type="predicted"/>
<gene>
    <name evidence="1" type="ORF">D0Z00_002435</name>
</gene>
<accession>A0ACB6V443</accession>
<name>A0ACB6V443_9ASCO</name>
<keyword evidence="2" id="KW-1185">Reference proteome</keyword>
<dbReference type="EMBL" id="QVQA01000068">
    <property type="protein sequence ID" value="KAF5097345.1"/>
    <property type="molecule type" value="Genomic_DNA"/>
</dbReference>
<organism evidence="1 2">
    <name type="scientific">Geotrichum galactomycetum</name>
    <dbReference type="NCBI Taxonomy" id="27317"/>
    <lineage>
        <taxon>Eukaryota</taxon>
        <taxon>Fungi</taxon>
        <taxon>Dikarya</taxon>
        <taxon>Ascomycota</taxon>
        <taxon>Saccharomycotina</taxon>
        <taxon>Dipodascomycetes</taxon>
        <taxon>Dipodascales</taxon>
        <taxon>Dipodascaceae</taxon>
        <taxon>Geotrichum</taxon>
    </lineage>
</organism>
<dbReference type="Proteomes" id="UP000744676">
    <property type="component" value="Unassembled WGS sequence"/>
</dbReference>
<evidence type="ECO:0000313" key="1">
    <source>
        <dbReference type="EMBL" id="KAF5097345.1"/>
    </source>
</evidence>
<reference evidence="1 2" key="1">
    <citation type="journal article" date="2020" name="Front. Microbiol.">
        <title>Phenotypic and Genetic Characterization of the Cheese Ripening Yeast Geotrichum candidum.</title>
        <authorList>
            <person name="Perkins V."/>
            <person name="Vignola S."/>
            <person name="Lessard M.H."/>
            <person name="Plante P.L."/>
            <person name="Corbeil J."/>
            <person name="Dugat-Bony E."/>
            <person name="Frenette M."/>
            <person name="Labrie S."/>
        </authorList>
    </citation>
    <scope>NUCLEOTIDE SEQUENCE [LARGE SCALE GENOMIC DNA]</scope>
    <source>
        <strain evidence="1 2">LMA-1147</strain>
    </source>
</reference>
<protein>
    <submittedName>
        <fullName evidence="1">Uncharacterized protein</fullName>
    </submittedName>
</protein>
<evidence type="ECO:0000313" key="2">
    <source>
        <dbReference type="Proteomes" id="UP000744676"/>
    </source>
</evidence>
<comment type="caution">
    <text evidence="1">The sequence shown here is derived from an EMBL/GenBank/DDBJ whole genome shotgun (WGS) entry which is preliminary data.</text>
</comment>